<sequence length="225" mass="26297">MANTLYYWTTILIINVFLDSFRIILGLKQHNYMKKWISFIALFFGLATITFAQRFAYVDSQYILENLPEYTSSQSKLKSQTESWQKEIEQKQENLAKLQAEFEAEKILLTAEQVKEQEKKVFEEVKGVKDLQDKRYGPKGDLVNLRRSLVKPLQDQIYNATKEVADKRGYGFVFDKGSDLIMIYTDPKFDISREVLQTLRPDLKPNNSNSNSKNNNKNTNSKKRK</sequence>
<keyword evidence="5" id="KW-0472">Membrane</keyword>
<dbReference type="SMART" id="SM00935">
    <property type="entry name" value="OmpH"/>
    <property type="match status" value="1"/>
</dbReference>
<feature type="transmembrane region" description="Helical" evidence="5">
    <location>
        <begin position="37"/>
        <end position="57"/>
    </location>
</feature>
<dbReference type="Proteomes" id="UP000650994">
    <property type="component" value="Unassembled WGS sequence"/>
</dbReference>
<keyword evidence="3" id="KW-0175">Coiled coil</keyword>
<protein>
    <recommendedName>
        <fullName evidence="8">Periplasmic chaperone for outer membrane proteins Skp</fullName>
    </recommendedName>
</protein>
<evidence type="ECO:0000256" key="2">
    <source>
        <dbReference type="ARBA" id="ARBA00022729"/>
    </source>
</evidence>
<feature type="compositionally biased region" description="Low complexity" evidence="4">
    <location>
        <begin position="206"/>
        <end position="219"/>
    </location>
</feature>
<comment type="caution">
    <text evidence="6">The sequence shown here is derived from an EMBL/GenBank/DDBJ whole genome shotgun (WGS) entry which is preliminary data.</text>
</comment>
<accession>A0ABQ1T9A1</accession>
<reference evidence="7" key="1">
    <citation type="journal article" date="2019" name="Int. J. Syst. Evol. Microbiol.">
        <title>The Global Catalogue of Microorganisms (GCM) 10K type strain sequencing project: providing services to taxonomists for standard genome sequencing and annotation.</title>
        <authorList>
            <consortium name="The Broad Institute Genomics Platform"/>
            <consortium name="The Broad Institute Genome Sequencing Center for Infectious Disease"/>
            <person name="Wu L."/>
            <person name="Ma J."/>
        </authorList>
    </citation>
    <scope>NUCLEOTIDE SEQUENCE [LARGE SCALE GENOMIC DNA]</scope>
    <source>
        <strain evidence="7">CGMCC 1.12707</strain>
    </source>
</reference>
<feature type="region of interest" description="Disordered" evidence="4">
    <location>
        <begin position="200"/>
        <end position="225"/>
    </location>
</feature>
<dbReference type="PANTHER" id="PTHR35089:SF1">
    <property type="entry name" value="CHAPERONE PROTEIN SKP"/>
    <property type="match status" value="1"/>
</dbReference>
<keyword evidence="7" id="KW-1185">Reference proteome</keyword>
<evidence type="ECO:0000256" key="5">
    <source>
        <dbReference type="SAM" id="Phobius"/>
    </source>
</evidence>
<dbReference type="SUPFAM" id="SSF111384">
    <property type="entry name" value="OmpH-like"/>
    <property type="match status" value="1"/>
</dbReference>
<evidence type="ECO:0000256" key="3">
    <source>
        <dbReference type="SAM" id="Coils"/>
    </source>
</evidence>
<feature type="transmembrane region" description="Helical" evidence="5">
    <location>
        <begin position="6"/>
        <end position="25"/>
    </location>
</feature>
<proteinExistence type="inferred from homology"/>
<feature type="coiled-coil region" evidence="3">
    <location>
        <begin position="74"/>
        <end position="108"/>
    </location>
</feature>
<organism evidence="6 7">
    <name type="scientific">Chishuiella changwenlii</name>
    <dbReference type="NCBI Taxonomy" id="1434701"/>
    <lineage>
        <taxon>Bacteria</taxon>
        <taxon>Pseudomonadati</taxon>
        <taxon>Bacteroidota</taxon>
        <taxon>Flavobacteriia</taxon>
        <taxon>Flavobacteriales</taxon>
        <taxon>Weeksellaceae</taxon>
        <taxon>Chishuiella</taxon>
    </lineage>
</organism>
<keyword evidence="2" id="KW-0732">Signal</keyword>
<evidence type="ECO:0000313" key="7">
    <source>
        <dbReference type="Proteomes" id="UP000650994"/>
    </source>
</evidence>
<dbReference type="Pfam" id="PF03938">
    <property type="entry name" value="OmpH"/>
    <property type="match status" value="1"/>
</dbReference>
<evidence type="ECO:0000256" key="1">
    <source>
        <dbReference type="ARBA" id="ARBA00009091"/>
    </source>
</evidence>
<keyword evidence="5" id="KW-1133">Transmembrane helix</keyword>
<evidence type="ECO:0000313" key="6">
    <source>
        <dbReference type="EMBL" id="GGE87644.1"/>
    </source>
</evidence>
<dbReference type="InterPro" id="IPR024930">
    <property type="entry name" value="Skp_dom_sf"/>
</dbReference>
<keyword evidence="5" id="KW-0812">Transmembrane</keyword>
<dbReference type="EMBL" id="BMFL01000001">
    <property type="protein sequence ID" value="GGE87644.1"/>
    <property type="molecule type" value="Genomic_DNA"/>
</dbReference>
<dbReference type="RefSeq" id="WP_229731729.1">
    <property type="nucleotide sequence ID" value="NZ_BMFL01000001.1"/>
</dbReference>
<comment type="similarity">
    <text evidence="1">Belongs to the Skp family.</text>
</comment>
<dbReference type="Gene3D" id="3.30.910.20">
    <property type="entry name" value="Skp domain"/>
    <property type="match status" value="1"/>
</dbReference>
<dbReference type="PANTHER" id="PTHR35089">
    <property type="entry name" value="CHAPERONE PROTEIN SKP"/>
    <property type="match status" value="1"/>
</dbReference>
<evidence type="ECO:0008006" key="8">
    <source>
        <dbReference type="Google" id="ProtNLM"/>
    </source>
</evidence>
<evidence type="ECO:0000256" key="4">
    <source>
        <dbReference type="SAM" id="MobiDB-lite"/>
    </source>
</evidence>
<dbReference type="InterPro" id="IPR005632">
    <property type="entry name" value="Chaperone_Skp"/>
</dbReference>
<gene>
    <name evidence="6" type="ORF">GCM10010984_01780</name>
</gene>
<name>A0ABQ1T9A1_9FLAO</name>